<accession>A0A0C2MHP0</accession>
<feature type="region of interest" description="Disordered" evidence="1">
    <location>
        <begin position="1"/>
        <end position="24"/>
    </location>
</feature>
<name>A0A0C2MHP0_THEKT</name>
<protein>
    <submittedName>
        <fullName evidence="2">Uncharacterized protein</fullName>
    </submittedName>
</protein>
<reference evidence="2 3" key="1">
    <citation type="journal article" date="2014" name="Genome Biol. Evol.">
        <title>The genome of the myxosporean Thelohanellus kitauei shows adaptations to nutrient acquisition within its fish host.</title>
        <authorList>
            <person name="Yang Y."/>
            <person name="Xiong J."/>
            <person name="Zhou Z."/>
            <person name="Huo F."/>
            <person name="Miao W."/>
            <person name="Ran C."/>
            <person name="Liu Y."/>
            <person name="Zhang J."/>
            <person name="Feng J."/>
            <person name="Wang M."/>
            <person name="Wang M."/>
            <person name="Wang L."/>
            <person name="Yao B."/>
        </authorList>
    </citation>
    <scope>NUCLEOTIDE SEQUENCE [LARGE SCALE GENOMIC DNA]</scope>
    <source>
        <strain evidence="2">Wuqing</strain>
    </source>
</reference>
<gene>
    <name evidence="2" type="ORF">RF11_14034</name>
</gene>
<evidence type="ECO:0000313" key="2">
    <source>
        <dbReference type="EMBL" id="KII63869.1"/>
    </source>
</evidence>
<dbReference type="AlphaFoldDB" id="A0A0C2MHP0"/>
<evidence type="ECO:0000256" key="1">
    <source>
        <dbReference type="SAM" id="MobiDB-lite"/>
    </source>
</evidence>
<evidence type="ECO:0000313" key="3">
    <source>
        <dbReference type="Proteomes" id="UP000031668"/>
    </source>
</evidence>
<feature type="region of interest" description="Disordered" evidence="1">
    <location>
        <begin position="224"/>
        <end position="246"/>
    </location>
</feature>
<keyword evidence="3" id="KW-1185">Reference proteome</keyword>
<comment type="caution">
    <text evidence="2">The sequence shown here is derived from an EMBL/GenBank/DDBJ whole genome shotgun (WGS) entry which is preliminary data.</text>
</comment>
<organism evidence="2 3">
    <name type="scientific">Thelohanellus kitauei</name>
    <name type="common">Myxosporean</name>
    <dbReference type="NCBI Taxonomy" id="669202"/>
    <lineage>
        <taxon>Eukaryota</taxon>
        <taxon>Metazoa</taxon>
        <taxon>Cnidaria</taxon>
        <taxon>Myxozoa</taxon>
        <taxon>Myxosporea</taxon>
        <taxon>Bivalvulida</taxon>
        <taxon>Platysporina</taxon>
        <taxon>Myxobolidae</taxon>
        <taxon>Thelohanellus</taxon>
    </lineage>
</organism>
<sequence>MDSNKLKPFDIGNSKHENLNKNTDKQPEAHVAQNANPLAQNQHLAPIVSVKLNIPGVGTVPGLVQKYPDGSIRVISINSDSSYVPSRDYATQNLAPTGNFLASPSQPIYPINRGVPVSSLHPHGTSDTRVGMSSKSNSGVDVNLGNLSLPQHAPASQSPYIFQASNSGSFGYGRDHMTSTGYGVPPLQVIDSHSDQYRGQTFSSGMFERFPAQSSANMFSRVVTERSQMNPRELPLGSSQSDTYFT</sequence>
<feature type="compositionally biased region" description="Polar residues" evidence="1">
    <location>
        <begin position="237"/>
        <end position="246"/>
    </location>
</feature>
<dbReference type="Proteomes" id="UP000031668">
    <property type="component" value="Unassembled WGS sequence"/>
</dbReference>
<dbReference type="OrthoDB" id="10666718at2759"/>
<dbReference type="EMBL" id="JWZT01004542">
    <property type="protein sequence ID" value="KII63869.1"/>
    <property type="molecule type" value="Genomic_DNA"/>
</dbReference>
<proteinExistence type="predicted"/>